<organism evidence="9 10">
    <name type="scientific">Rhodovulum strictum</name>
    <dbReference type="NCBI Taxonomy" id="58314"/>
    <lineage>
        <taxon>Bacteria</taxon>
        <taxon>Pseudomonadati</taxon>
        <taxon>Pseudomonadota</taxon>
        <taxon>Alphaproteobacteria</taxon>
        <taxon>Rhodobacterales</taxon>
        <taxon>Paracoccaceae</taxon>
        <taxon>Rhodovulum</taxon>
    </lineage>
</organism>
<dbReference type="Gene3D" id="1.10.540.10">
    <property type="entry name" value="Acyl-CoA dehydrogenase/oxidase, N-terminal domain"/>
    <property type="match status" value="1"/>
</dbReference>
<gene>
    <name evidence="9" type="ORF">GH815_06705</name>
</gene>
<evidence type="ECO:0000259" key="6">
    <source>
        <dbReference type="Pfam" id="PF00441"/>
    </source>
</evidence>
<dbReference type="AlphaFoldDB" id="A0A844BL09"/>
<comment type="similarity">
    <text evidence="2 5">Belongs to the acyl-CoA dehydrogenase family.</text>
</comment>
<dbReference type="SUPFAM" id="SSF56645">
    <property type="entry name" value="Acyl-CoA dehydrogenase NM domain-like"/>
    <property type="match status" value="1"/>
</dbReference>
<evidence type="ECO:0000256" key="5">
    <source>
        <dbReference type="RuleBase" id="RU362125"/>
    </source>
</evidence>
<dbReference type="RefSeq" id="WP_153747984.1">
    <property type="nucleotide sequence ID" value="NZ_BAAADI010000049.1"/>
</dbReference>
<dbReference type="InterPro" id="IPR036250">
    <property type="entry name" value="AcylCo_DH-like_C"/>
</dbReference>
<feature type="domain" description="Acyl-CoA oxidase/dehydrogenase middle" evidence="7">
    <location>
        <begin position="156"/>
        <end position="258"/>
    </location>
</feature>
<keyword evidence="10" id="KW-1185">Reference proteome</keyword>
<dbReference type="PANTHER" id="PTHR42803">
    <property type="entry name" value="ACYL-COA DEHYDROGENASE"/>
    <property type="match status" value="1"/>
</dbReference>
<reference evidence="9 10" key="1">
    <citation type="submission" date="2019-11" db="EMBL/GenBank/DDBJ databases">
        <title>Draft Whole-Genome sequence of the marine photosynthetic bacterium Rhodovulum strictum DSM 11289.</title>
        <authorList>
            <person name="Kyndt J.A."/>
            <person name="Meyer T.E."/>
        </authorList>
    </citation>
    <scope>NUCLEOTIDE SEQUENCE [LARGE SCALE GENOMIC DNA]</scope>
    <source>
        <strain evidence="9 10">DSM 11289</strain>
    </source>
</reference>
<dbReference type="PROSITE" id="PS00072">
    <property type="entry name" value="ACYL_COA_DH_1"/>
    <property type="match status" value="1"/>
</dbReference>
<evidence type="ECO:0000256" key="2">
    <source>
        <dbReference type="ARBA" id="ARBA00009347"/>
    </source>
</evidence>
<dbReference type="InterPro" id="IPR046373">
    <property type="entry name" value="Acyl-CoA_Oxase/DH_mid-dom_sf"/>
</dbReference>
<feature type="domain" description="Acyl-CoA dehydrogenase/oxidase N-terminal" evidence="8">
    <location>
        <begin position="38"/>
        <end position="150"/>
    </location>
</feature>
<dbReference type="SUPFAM" id="SSF47203">
    <property type="entry name" value="Acyl-CoA dehydrogenase C-terminal domain-like"/>
    <property type="match status" value="1"/>
</dbReference>
<evidence type="ECO:0000259" key="7">
    <source>
        <dbReference type="Pfam" id="PF02770"/>
    </source>
</evidence>
<dbReference type="PANTHER" id="PTHR42803:SF1">
    <property type="entry name" value="BROAD-SPECIFICITY LINEAR ACYL-COA DEHYDROGENASE FADE5"/>
    <property type="match status" value="1"/>
</dbReference>
<dbReference type="Gene3D" id="2.40.110.10">
    <property type="entry name" value="Butyryl-CoA Dehydrogenase, subunit A, domain 2"/>
    <property type="match status" value="1"/>
</dbReference>
<evidence type="ECO:0000256" key="3">
    <source>
        <dbReference type="ARBA" id="ARBA00022630"/>
    </source>
</evidence>
<accession>A0A844BL09</accession>
<keyword evidence="5" id="KW-0560">Oxidoreductase</keyword>
<sequence length="531" mass="55503">MKPFAAPLGDILFAMGPVAGADTLPGWDGGFAAEIAGHFAAFAEGVIAPLDETGDRQGCRLEGGRVRLPDGFADAYRAYVAQGWHALALPAEFGGQDLAGPIHGAVSEIFTGACHALQMVTALVPGAARVLMRFGTEDQRARHLPDLVSGAALATMCLTEPGAGSDLGAIRCRATRHGDGWRLNGEKIFISGGGQDLSDSILHLVLARSGPPQDGVRGLSLFLCRSGGPFGANGIAVTRIEEKIGLHASPTCQLAFADAPAELVGAEGQGLAAMFTLMNHARLDVALQGVAHAARAGDIARSYAAERRQGRRADGSPAVLADHADVRRMLDDQRALELVSRAMCHVALVELDRGARPDLVEFLTPLCKIAATEAGIRAADLGIQVLGGYGYLSEYRIGQTWRDARITAIYEGANGIHAGALAGRLLRHKGGAAAAGFAALVTELSQGAPEVARLAELWQTARAALLSAADPSAGAWDFAMLSARLFEAALWVRMAAVAEHAPDPAEIRRLAERGLNAAAARTPERAERLSA</sequence>
<dbReference type="Pfam" id="PF02770">
    <property type="entry name" value="Acyl-CoA_dh_M"/>
    <property type="match status" value="1"/>
</dbReference>
<keyword evidence="4 5" id="KW-0274">FAD</keyword>
<evidence type="ECO:0000313" key="10">
    <source>
        <dbReference type="Proteomes" id="UP000466730"/>
    </source>
</evidence>
<evidence type="ECO:0000259" key="8">
    <source>
        <dbReference type="Pfam" id="PF02771"/>
    </source>
</evidence>
<dbReference type="InterPro" id="IPR052166">
    <property type="entry name" value="Diverse_Acyl-CoA_DH"/>
</dbReference>
<keyword evidence="3 5" id="KW-0285">Flavoprotein</keyword>
<dbReference type="InterPro" id="IPR013786">
    <property type="entry name" value="AcylCoA_DH/ox_N"/>
</dbReference>
<dbReference type="InterPro" id="IPR006089">
    <property type="entry name" value="Acyl-CoA_DH_CS"/>
</dbReference>
<dbReference type="OrthoDB" id="7801364at2"/>
<evidence type="ECO:0000256" key="4">
    <source>
        <dbReference type="ARBA" id="ARBA00022827"/>
    </source>
</evidence>
<dbReference type="InterPro" id="IPR009075">
    <property type="entry name" value="AcylCo_DH/oxidase_C"/>
</dbReference>
<dbReference type="Proteomes" id="UP000466730">
    <property type="component" value="Unassembled WGS sequence"/>
</dbReference>
<evidence type="ECO:0000256" key="1">
    <source>
        <dbReference type="ARBA" id="ARBA00001974"/>
    </source>
</evidence>
<dbReference type="GO" id="GO:0003995">
    <property type="term" value="F:acyl-CoA dehydrogenase activity"/>
    <property type="evidence" value="ECO:0007669"/>
    <property type="project" value="InterPro"/>
</dbReference>
<name>A0A844BL09_9RHOB</name>
<dbReference type="InterPro" id="IPR009100">
    <property type="entry name" value="AcylCoA_DH/oxidase_NM_dom_sf"/>
</dbReference>
<comment type="cofactor">
    <cofactor evidence="1 5">
        <name>FAD</name>
        <dbReference type="ChEBI" id="CHEBI:57692"/>
    </cofactor>
</comment>
<dbReference type="GO" id="GO:0050660">
    <property type="term" value="F:flavin adenine dinucleotide binding"/>
    <property type="evidence" value="ECO:0007669"/>
    <property type="project" value="InterPro"/>
</dbReference>
<proteinExistence type="inferred from homology"/>
<dbReference type="Pfam" id="PF02771">
    <property type="entry name" value="Acyl-CoA_dh_N"/>
    <property type="match status" value="1"/>
</dbReference>
<dbReference type="Gene3D" id="1.20.140.10">
    <property type="entry name" value="Butyryl-CoA Dehydrogenase, subunit A, domain 3"/>
    <property type="match status" value="1"/>
</dbReference>
<protein>
    <submittedName>
        <fullName evidence="9">Acyl-CoA dehydrogenase</fullName>
    </submittedName>
</protein>
<feature type="domain" description="Acyl-CoA dehydrogenase/oxidase C-terminal" evidence="6">
    <location>
        <begin position="268"/>
        <end position="425"/>
    </location>
</feature>
<dbReference type="EMBL" id="WJPO01000007">
    <property type="protein sequence ID" value="MRH20677.1"/>
    <property type="molecule type" value="Genomic_DNA"/>
</dbReference>
<dbReference type="Pfam" id="PF00441">
    <property type="entry name" value="Acyl-CoA_dh_1"/>
    <property type="match status" value="1"/>
</dbReference>
<dbReference type="InterPro" id="IPR037069">
    <property type="entry name" value="AcylCoA_DH/ox_N_sf"/>
</dbReference>
<dbReference type="InterPro" id="IPR006091">
    <property type="entry name" value="Acyl-CoA_Oxase/DH_mid-dom"/>
</dbReference>
<comment type="caution">
    <text evidence="9">The sequence shown here is derived from an EMBL/GenBank/DDBJ whole genome shotgun (WGS) entry which is preliminary data.</text>
</comment>
<evidence type="ECO:0000313" key="9">
    <source>
        <dbReference type="EMBL" id="MRH20677.1"/>
    </source>
</evidence>